<evidence type="ECO:0000259" key="6">
    <source>
        <dbReference type="Pfam" id="PF05198"/>
    </source>
</evidence>
<sequence length="161" mass="17612">MIINEKIKAAEVLLTGANGENLGIVPTKEALAMAQKLKLDLVCESLMSSPPPCRLINRGAAKQSVLKEKQQQRKSEQAPKLKEIRLTASIEDHDYETKKNQSERILAGGDAVNLVVRLQGKEGDKAKRLLERLILDLASSGKKHSNIQLSGKQAAVQINPL</sequence>
<accession>A0ABS4IY29</accession>
<dbReference type="Pfam" id="PF00707">
    <property type="entry name" value="IF3_C"/>
    <property type="match status" value="1"/>
</dbReference>
<dbReference type="InterPro" id="IPR036788">
    <property type="entry name" value="T_IF-3_C_sf"/>
</dbReference>
<feature type="domain" description="Translation initiation factor 3 C-terminal" evidence="5">
    <location>
        <begin position="80"/>
        <end position="160"/>
    </location>
</feature>
<protein>
    <recommendedName>
        <fullName evidence="4">Translation initiation factor IF-3</fullName>
    </recommendedName>
</protein>
<feature type="domain" description="Translation initiation factor 3 N-terminal" evidence="6">
    <location>
        <begin position="3"/>
        <end position="69"/>
    </location>
</feature>
<comment type="similarity">
    <text evidence="1">Belongs to the IF-3 family.</text>
</comment>
<dbReference type="EMBL" id="JAGGLB010000013">
    <property type="protein sequence ID" value="MBP1992478.1"/>
    <property type="molecule type" value="Genomic_DNA"/>
</dbReference>
<dbReference type="Proteomes" id="UP001519287">
    <property type="component" value="Unassembled WGS sequence"/>
</dbReference>
<dbReference type="SUPFAM" id="SSF55200">
    <property type="entry name" value="Translation initiation factor IF3, C-terminal domain"/>
    <property type="match status" value="1"/>
</dbReference>
<evidence type="ECO:0000256" key="3">
    <source>
        <dbReference type="ARBA" id="ARBA00022917"/>
    </source>
</evidence>
<evidence type="ECO:0000259" key="5">
    <source>
        <dbReference type="Pfam" id="PF00707"/>
    </source>
</evidence>
<organism evidence="7 8">
    <name type="scientific">Paenibacillus eucommiae</name>
    <dbReference type="NCBI Taxonomy" id="1355755"/>
    <lineage>
        <taxon>Bacteria</taxon>
        <taxon>Bacillati</taxon>
        <taxon>Bacillota</taxon>
        <taxon>Bacilli</taxon>
        <taxon>Bacillales</taxon>
        <taxon>Paenibacillaceae</taxon>
        <taxon>Paenibacillus</taxon>
    </lineage>
</organism>
<dbReference type="Gene3D" id="3.10.20.80">
    <property type="entry name" value="Translation initiation factor 3 (IF-3), N-terminal domain"/>
    <property type="match status" value="1"/>
</dbReference>
<dbReference type="Gene3D" id="3.30.110.10">
    <property type="entry name" value="Translation initiation factor 3 (IF-3), C-terminal domain"/>
    <property type="match status" value="1"/>
</dbReference>
<evidence type="ECO:0000313" key="8">
    <source>
        <dbReference type="Proteomes" id="UP001519287"/>
    </source>
</evidence>
<proteinExistence type="inferred from homology"/>
<name>A0ABS4IY29_9BACL</name>
<evidence type="ECO:0000313" key="7">
    <source>
        <dbReference type="EMBL" id="MBP1992478.1"/>
    </source>
</evidence>
<dbReference type="InterPro" id="IPR019815">
    <property type="entry name" value="Translation_initiation_fac_3_C"/>
</dbReference>
<dbReference type="RefSeq" id="WP_209973511.1">
    <property type="nucleotide sequence ID" value="NZ_JAGGLB010000013.1"/>
</dbReference>
<dbReference type="GO" id="GO:0003743">
    <property type="term" value="F:translation initiation factor activity"/>
    <property type="evidence" value="ECO:0007669"/>
    <property type="project" value="UniProtKB-KW"/>
</dbReference>
<dbReference type="InterPro" id="IPR036787">
    <property type="entry name" value="T_IF-3_N_sf"/>
</dbReference>
<dbReference type="NCBIfam" id="TIGR00168">
    <property type="entry name" value="infC"/>
    <property type="match status" value="1"/>
</dbReference>
<reference evidence="7 8" key="1">
    <citation type="submission" date="2021-03" db="EMBL/GenBank/DDBJ databases">
        <title>Genomic Encyclopedia of Type Strains, Phase IV (KMG-IV): sequencing the most valuable type-strain genomes for metagenomic binning, comparative biology and taxonomic classification.</title>
        <authorList>
            <person name="Goeker M."/>
        </authorList>
    </citation>
    <scope>NUCLEOTIDE SEQUENCE [LARGE SCALE GENOMIC DNA]</scope>
    <source>
        <strain evidence="7 8">DSM 26048</strain>
    </source>
</reference>
<evidence type="ECO:0000256" key="4">
    <source>
        <dbReference type="NCBIfam" id="TIGR00168"/>
    </source>
</evidence>
<dbReference type="SUPFAM" id="SSF54364">
    <property type="entry name" value="Translation initiation factor IF3, N-terminal domain"/>
    <property type="match status" value="1"/>
</dbReference>
<keyword evidence="3" id="KW-0648">Protein biosynthesis</keyword>
<dbReference type="InterPro" id="IPR001288">
    <property type="entry name" value="Translation_initiation_fac_3"/>
</dbReference>
<keyword evidence="8" id="KW-1185">Reference proteome</keyword>
<gene>
    <name evidence="7" type="ORF">J2Z66_004086</name>
</gene>
<dbReference type="InterPro" id="IPR019814">
    <property type="entry name" value="Translation_initiation_fac_3_N"/>
</dbReference>
<evidence type="ECO:0000256" key="2">
    <source>
        <dbReference type="ARBA" id="ARBA00022540"/>
    </source>
</evidence>
<comment type="caution">
    <text evidence="7">The sequence shown here is derived from an EMBL/GenBank/DDBJ whole genome shotgun (WGS) entry which is preliminary data.</text>
</comment>
<dbReference type="PANTHER" id="PTHR10938">
    <property type="entry name" value="TRANSLATION INITIATION FACTOR IF-3"/>
    <property type="match status" value="1"/>
</dbReference>
<dbReference type="Pfam" id="PF05198">
    <property type="entry name" value="IF3_N"/>
    <property type="match status" value="1"/>
</dbReference>
<keyword evidence="2 7" id="KW-0396">Initiation factor</keyword>
<dbReference type="PANTHER" id="PTHR10938:SF0">
    <property type="entry name" value="TRANSLATION INITIATION FACTOR IF-3, MITOCHONDRIAL"/>
    <property type="match status" value="1"/>
</dbReference>
<evidence type="ECO:0000256" key="1">
    <source>
        <dbReference type="ARBA" id="ARBA00005439"/>
    </source>
</evidence>